<feature type="domain" description="Right handed beta helix" evidence="1">
    <location>
        <begin position="83"/>
        <end position="238"/>
    </location>
</feature>
<dbReference type="SUPFAM" id="SSF51126">
    <property type="entry name" value="Pectin lyase-like"/>
    <property type="match status" value="1"/>
</dbReference>
<gene>
    <name evidence="2" type="ORF">LZC95_24875</name>
</gene>
<dbReference type="Proteomes" id="UP001379533">
    <property type="component" value="Chromosome"/>
</dbReference>
<proteinExistence type="predicted"/>
<protein>
    <submittedName>
        <fullName evidence="2">Right-handed parallel beta-helix repeat-containing protein</fullName>
    </submittedName>
</protein>
<dbReference type="Pfam" id="PF13229">
    <property type="entry name" value="Beta_helix"/>
    <property type="match status" value="1"/>
</dbReference>
<sequence length="345" mass="36740">MAKLAAAGDTVLLKAGTYDIANGETFPRTPYDWNVPDDVTIQGEGWDATLLRGPDDANCETNSALVLQGSARIRALGVVAFCNGIRSSTKGVVEIQAVKIRGTQTAVELSTNATLDLMDISSSKTAINSSHGPLTIINSRVHENRSGIHVDDSMPLVVTASEIDHNCRGESPDESQAILLKNEATLTDVRVHDNECPGIRVSAGGLTGPIVIAKSYFDENKPAAITVDAAVRTTIRESHFFEHKQAIRLNGESNLDLGTPEEPGNNSFTVCDTCDAIFDARPAPAQGSNPITVKGISWTRGGDALPVPMGCFDTDYPKGSTSPPRLWHIEHPGRCATATGNIILN</sequence>
<evidence type="ECO:0000259" key="1">
    <source>
        <dbReference type="Pfam" id="PF13229"/>
    </source>
</evidence>
<dbReference type="InterPro" id="IPR011050">
    <property type="entry name" value="Pectin_lyase_fold/virulence"/>
</dbReference>
<dbReference type="Gene3D" id="2.160.20.10">
    <property type="entry name" value="Single-stranded right-handed beta-helix, Pectin lyase-like"/>
    <property type="match status" value="1"/>
</dbReference>
<dbReference type="EMBL" id="CP089982">
    <property type="protein sequence ID" value="WXB00037.1"/>
    <property type="molecule type" value="Genomic_DNA"/>
</dbReference>
<name>A0ABZ2KMY6_9BACT</name>
<evidence type="ECO:0000313" key="2">
    <source>
        <dbReference type="EMBL" id="WXB00037.1"/>
    </source>
</evidence>
<organism evidence="2 3">
    <name type="scientific">Pendulispora brunnea</name>
    <dbReference type="NCBI Taxonomy" id="2905690"/>
    <lineage>
        <taxon>Bacteria</taxon>
        <taxon>Pseudomonadati</taxon>
        <taxon>Myxococcota</taxon>
        <taxon>Myxococcia</taxon>
        <taxon>Myxococcales</taxon>
        <taxon>Sorangiineae</taxon>
        <taxon>Pendulisporaceae</taxon>
        <taxon>Pendulispora</taxon>
    </lineage>
</organism>
<evidence type="ECO:0000313" key="3">
    <source>
        <dbReference type="Proteomes" id="UP001379533"/>
    </source>
</evidence>
<reference evidence="2 3" key="1">
    <citation type="submission" date="2021-12" db="EMBL/GenBank/DDBJ databases">
        <title>Discovery of the Pendulisporaceae a myxobacterial family with distinct sporulation behavior and unique specialized metabolism.</title>
        <authorList>
            <person name="Garcia R."/>
            <person name="Popoff A."/>
            <person name="Bader C.D."/>
            <person name="Loehr J."/>
            <person name="Walesch S."/>
            <person name="Walt C."/>
            <person name="Boldt J."/>
            <person name="Bunk B."/>
            <person name="Haeckl F.J.F.P.J."/>
            <person name="Gunesch A.P."/>
            <person name="Birkelbach J."/>
            <person name="Nuebel U."/>
            <person name="Pietschmann T."/>
            <person name="Bach T."/>
            <person name="Mueller R."/>
        </authorList>
    </citation>
    <scope>NUCLEOTIDE SEQUENCE [LARGE SCALE GENOMIC DNA]</scope>
    <source>
        <strain evidence="2 3">MSr12523</strain>
    </source>
</reference>
<keyword evidence="3" id="KW-1185">Reference proteome</keyword>
<dbReference type="InterPro" id="IPR012334">
    <property type="entry name" value="Pectin_lyas_fold"/>
</dbReference>
<dbReference type="InterPro" id="IPR039448">
    <property type="entry name" value="Beta_helix"/>
</dbReference>
<accession>A0ABZ2KMY6</accession>